<organism evidence="16">
    <name type="scientific">Salvia splendens</name>
    <name type="common">Scarlet sage</name>
    <dbReference type="NCBI Taxonomy" id="180675"/>
    <lineage>
        <taxon>Eukaryota</taxon>
        <taxon>Viridiplantae</taxon>
        <taxon>Streptophyta</taxon>
        <taxon>Embryophyta</taxon>
        <taxon>Tracheophyta</taxon>
        <taxon>Spermatophyta</taxon>
        <taxon>Magnoliopsida</taxon>
        <taxon>eudicotyledons</taxon>
        <taxon>Gunneridae</taxon>
        <taxon>Pentapetalae</taxon>
        <taxon>asterids</taxon>
        <taxon>lamiids</taxon>
        <taxon>Lamiales</taxon>
        <taxon>Lamiaceae</taxon>
        <taxon>Nepetoideae</taxon>
        <taxon>Mentheae</taxon>
        <taxon>Salviinae</taxon>
        <taxon>Salvia</taxon>
        <taxon>Salvia subgen. Calosphace</taxon>
        <taxon>core Calosphace</taxon>
    </lineage>
</organism>
<evidence type="ECO:0000256" key="8">
    <source>
        <dbReference type="RuleBase" id="RU000434"/>
    </source>
</evidence>
<keyword evidence="17" id="KW-1185">Reference proteome</keyword>
<evidence type="ECO:0000256" key="1">
    <source>
        <dbReference type="ARBA" id="ARBA00006835"/>
    </source>
</evidence>
<evidence type="ECO:0000259" key="14">
    <source>
        <dbReference type="Pfam" id="PF04566"/>
    </source>
</evidence>
<dbReference type="InterPro" id="IPR007642">
    <property type="entry name" value="RNA_pol_Rpb2_2"/>
</dbReference>
<dbReference type="Pfam" id="PF04565">
    <property type="entry name" value="RNA_pol_Rpb2_3"/>
    <property type="match status" value="1"/>
</dbReference>
<evidence type="ECO:0000313" key="17">
    <source>
        <dbReference type="Proteomes" id="UP000298416"/>
    </source>
</evidence>
<dbReference type="Pfam" id="PF00562">
    <property type="entry name" value="RNA_pol_Rpb2_6"/>
    <property type="match status" value="1"/>
</dbReference>
<evidence type="ECO:0000313" key="16">
    <source>
        <dbReference type="EMBL" id="KAG6426885.1"/>
    </source>
</evidence>
<dbReference type="PANTHER" id="PTHR20856">
    <property type="entry name" value="DNA-DIRECTED RNA POLYMERASE I SUBUNIT 2"/>
    <property type="match status" value="1"/>
</dbReference>
<evidence type="ECO:0000256" key="7">
    <source>
        <dbReference type="ARBA" id="ARBA00048552"/>
    </source>
</evidence>
<evidence type="ECO:0000256" key="9">
    <source>
        <dbReference type="RuleBase" id="RU363031"/>
    </source>
</evidence>
<feature type="domain" description="RNA polymerase Rpb2" evidence="11">
    <location>
        <begin position="270"/>
        <end position="402"/>
    </location>
</feature>
<dbReference type="InterPro" id="IPR015712">
    <property type="entry name" value="DNA-dir_RNA_pol_su2"/>
</dbReference>
<keyword evidence="4 9" id="KW-0548">Nucleotidyltransferase</keyword>
<dbReference type="Pfam" id="PF04561">
    <property type="entry name" value="RNA_pol_Rpb2_2"/>
    <property type="match status" value="1"/>
</dbReference>
<name>A0A8X8Y5V2_SALSN</name>
<feature type="domain" description="RNA polymerase Rpb2" evidence="13">
    <location>
        <begin position="531"/>
        <end position="552"/>
    </location>
</feature>
<keyword evidence="6 9" id="KW-0804">Transcription</keyword>
<dbReference type="GO" id="GO:0000428">
    <property type="term" value="C:DNA-directed RNA polymerase complex"/>
    <property type="evidence" value="ECO:0007669"/>
    <property type="project" value="UniProtKB-KW"/>
</dbReference>
<dbReference type="InterPro" id="IPR014724">
    <property type="entry name" value="RNA_pol_RPB2_OB-fold"/>
</dbReference>
<dbReference type="Pfam" id="PF04567">
    <property type="entry name" value="RNA_pol_Rpb2_5"/>
    <property type="match status" value="1"/>
</dbReference>
<keyword evidence="2 9" id="KW-0240">DNA-directed RNA polymerase</keyword>
<dbReference type="AlphaFoldDB" id="A0A8X8Y5V2"/>
<dbReference type="Pfam" id="PF04566">
    <property type="entry name" value="RNA_pol_Rpb2_4"/>
    <property type="match status" value="1"/>
</dbReference>
<dbReference type="CDD" id="cd00653">
    <property type="entry name" value="RNA_pol_B_RPB2"/>
    <property type="match status" value="1"/>
</dbReference>
<dbReference type="Gene3D" id="2.40.270.10">
    <property type="entry name" value="DNA-directed RNA polymerase, subunit 2, domain 6"/>
    <property type="match status" value="1"/>
</dbReference>
<keyword evidence="5" id="KW-0479">Metal-binding</keyword>
<dbReference type="InterPro" id="IPR007121">
    <property type="entry name" value="RNA_pol_bsu_CS"/>
</dbReference>
<dbReference type="PROSITE" id="PS01166">
    <property type="entry name" value="RNA_POL_BETA"/>
    <property type="match status" value="1"/>
</dbReference>
<dbReference type="InterPro" id="IPR007645">
    <property type="entry name" value="RNA_pol_Rpb2_3"/>
</dbReference>
<dbReference type="GO" id="GO:0032549">
    <property type="term" value="F:ribonucleoside binding"/>
    <property type="evidence" value="ECO:0007669"/>
    <property type="project" value="InterPro"/>
</dbReference>
<sequence length="1140" mass="128817">MDGWDFINEVGPSGVKDKFSNGSTQMEFDDDVDFNYSDSEDEVDCALQELDKGFLKGFCKKASTAFFEKYGLISHQINSYNDFVKHGIQQVFESIGEIMIEPGYDPTKRGDGEWRRATLRFGKVTLDRPTFWTGEKFSSVDGAKEFLELLPRHAHLQNMTYSSMIEVETFLQVYTESPSRSDKFKTGVDIVVEKTMLSETQTDVNFGRLPVMGAEKTFIAQEQICLKRLWVAKDPTWTVAYRPVAKRNRVYIKLVPKVEHLIAGDKILTAYFYVTEIPIWLLFFALGVPNDREVVKLIGLDTDEDSAISNILVPSIYDADKKFDGFRKAGNAVEHIKKLMQGCNFPPTETVDDLIDTYLFPNMRSRRQKASFLAYMVKCLLEAYRGLRKVDNRDDFRNKRVELAGELLERELRVHIKHAERRMVKAIQKDLYKDREVQTIDHYLDASIITNGLSRAFSAGAWVHPYKRMERMSGVVANLRRTNPLQAVCDMRRTRQQVSFTGRVGDARYPLNLINSNMLTGPVLSTHLIGGKVCFLSTPDGENCGLVKNLASLGLVSTKILTVFLDGDWVGVCKDSSSFVAKLRCKRRKMEIPDQIEIKRDKHQGEVRIFADAGRILRPLFVVQNLKKIKDLKGEFLFQSFLNNGIVELIGPEEEEDCQTAWGIDYLFTAELDNPPVKYTHCEFDSSFLLGLSCGIIPFANHDHARRVLYQSAKHSQQAIGYSTTNPSIRVDTNSHQLYYPQRSLFRTMLSDCLGKSRYAGHHKGMMPRPDFFNGQCAIVAVNVHLGYNQEDSLVMNRASLDRGMFRTEHVRSYKAEVENSEAVGKRPKTDEFVSFGKMQSKIGRVDSLDDDGFPFIGANLQTGDIVIGKHAASGVDHSIKLKHTERGMVQKVVLSANDEGKNFAVVSLRQVRAPCLGDKFSSMHGQKGVLGFLESQENFPFTIKGIVPDIMINPHAFPSRQTPGQLLEAALGKGIALGVGLKYATPFSTPSVEDITTQLHRLGYSRWGGERVYDGRTGEKVESLIFMGQTFYQRLTHMAEDKVKFRNTGPVHPLTRQPVADRKRFGGIKFDAHICRKCKNMAGVIQRSVFGGLKVCGPYCRFCESVEDVIRVNVPYGDKLLCQELFSMGISLKFETELC</sequence>
<dbReference type="InterPro" id="IPR037033">
    <property type="entry name" value="DNA-dir_RNAP_su2_hyb_sf"/>
</dbReference>
<dbReference type="GO" id="GO:0003899">
    <property type="term" value="F:DNA-directed RNA polymerase activity"/>
    <property type="evidence" value="ECO:0007669"/>
    <property type="project" value="UniProtKB-EC"/>
</dbReference>
<reference evidence="16" key="2">
    <citation type="submission" date="2020-08" db="EMBL/GenBank/DDBJ databases">
        <title>Plant Genome Project.</title>
        <authorList>
            <person name="Zhang R.-G."/>
        </authorList>
    </citation>
    <scope>NUCLEOTIDE SEQUENCE</scope>
    <source>
        <strain evidence="16">Huo1</strain>
        <tissue evidence="16">Leaf</tissue>
    </source>
</reference>
<evidence type="ECO:0000259" key="13">
    <source>
        <dbReference type="Pfam" id="PF04565"/>
    </source>
</evidence>
<dbReference type="SUPFAM" id="SSF64484">
    <property type="entry name" value="beta and beta-prime subunits of DNA dependent RNA-polymerase"/>
    <property type="match status" value="1"/>
</dbReference>
<keyword evidence="3 9" id="KW-0808">Transferase</keyword>
<evidence type="ECO:0000256" key="4">
    <source>
        <dbReference type="ARBA" id="ARBA00022695"/>
    </source>
</evidence>
<dbReference type="InterPro" id="IPR007120">
    <property type="entry name" value="DNA-dir_RNAP_su2_dom"/>
</dbReference>
<evidence type="ECO:0000259" key="12">
    <source>
        <dbReference type="Pfam" id="PF04563"/>
    </source>
</evidence>
<dbReference type="Gene3D" id="3.90.1100.10">
    <property type="match status" value="2"/>
</dbReference>
<accession>A0A8X8Y5V2</accession>
<protein>
    <recommendedName>
        <fullName evidence="9">DNA-directed RNA polymerase subunit beta</fullName>
        <ecNumber evidence="9">2.7.7.6</ecNumber>
    </recommendedName>
</protein>
<evidence type="ECO:0000259" key="15">
    <source>
        <dbReference type="Pfam" id="PF04567"/>
    </source>
</evidence>
<dbReference type="EMBL" id="PNBA02000004">
    <property type="protein sequence ID" value="KAG6426885.1"/>
    <property type="molecule type" value="Genomic_DNA"/>
</dbReference>
<comment type="catalytic activity">
    <reaction evidence="7 9">
        <text>RNA(n) + a ribonucleoside 5'-triphosphate = RNA(n+1) + diphosphate</text>
        <dbReference type="Rhea" id="RHEA:21248"/>
        <dbReference type="Rhea" id="RHEA-COMP:14527"/>
        <dbReference type="Rhea" id="RHEA-COMP:17342"/>
        <dbReference type="ChEBI" id="CHEBI:33019"/>
        <dbReference type="ChEBI" id="CHEBI:61557"/>
        <dbReference type="ChEBI" id="CHEBI:140395"/>
        <dbReference type="EC" id="2.7.7.6"/>
    </reaction>
</comment>
<evidence type="ECO:0000259" key="10">
    <source>
        <dbReference type="Pfam" id="PF00562"/>
    </source>
</evidence>
<comment type="caution">
    <text evidence="16">The sequence shown here is derived from an EMBL/GenBank/DDBJ whole genome shotgun (WGS) entry which is preliminary data.</text>
</comment>
<dbReference type="EC" id="2.7.7.6" evidence="9"/>
<evidence type="ECO:0000256" key="5">
    <source>
        <dbReference type="ARBA" id="ARBA00022723"/>
    </source>
</evidence>
<gene>
    <name evidence="16" type="ORF">SASPL_111122</name>
</gene>
<dbReference type="Gene3D" id="3.90.1800.10">
    <property type="entry name" value="RNA polymerase alpha subunit dimerisation domain"/>
    <property type="match status" value="1"/>
</dbReference>
<dbReference type="InterPro" id="IPR037034">
    <property type="entry name" value="RNA_pol_Rpb2_2_sf"/>
</dbReference>
<dbReference type="GO" id="GO:0003677">
    <property type="term" value="F:DNA binding"/>
    <property type="evidence" value="ECO:0007669"/>
    <property type="project" value="InterPro"/>
</dbReference>
<evidence type="ECO:0000256" key="6">
    <source>
        <dbReference type="ARBA" id="ARBA00023163"/>
    </source>
</evidence>
<dbReference type="FunFam" id="2.40.50.150:FF:000005">
    <property type="entry name" value="DNA-directed RNA polymerase subunit beta"/>
    <property type="match status" value="1"/>
</dbReference>
<dbReference type="Proteomes" id="UP000298416">
    <property type="component" value="Unassembled WGS sequence"/>
</dbReference>
<feature type="domain" description="RNA polymerase beta subunit protrusion" evidence="12">
    <location>
        <begin position="71"/>
        <end position="450"/>
    </location>
</feature>
<dbReference type="Gene3D" id="2.40.50.150">
    <property type="match status" value="1"/>
</dbReference>
<feature type="domain" description="DNA-directed RNA polymerase subunit 2 hybrid-binding" evidence="10">
    <location>
        <begin position="694"/>
        <end position="1065"/>
    </location>
</feature>
<feature type="domain" description="RNA polymerase Rpb2" evidence="14">
    <location>
        <begin position="563"/>
        <end position="624"/>
    </location>
</feature>
<dbReference type="GO" id="GO:0046872">
    <property type="term" value="F:metal ion binding"/>
    <property type="evidence" value="ECO:0007669"/>
    <property type="project" value="UniProtKB-KW"/>
</dbReference>
<dbReference type="GO" id="GO:0006351">
    <property type="term" value="P:DNA-templated transcription"/>
    <property type="evidence" value="ECO:0007669"/>
    <property type="project" value="InterPro"/>
</dbReference>
<dbReference type="InterPro" id="IPR007647">
    <property type="entry name" value="RNA_pol_Rpb2_5"/>
</dbReference>
<evidence type="ECO:0000259" key="11">
    <source>
        <dbReference type="Pfam" id="PF04561"/>
    </source>
</evidence>
<feature type="domain" description="RNA polymerase Rpb2" evidence="15">
    <location>
        <begin position="638"/>
        <end position="685"/>
    </location>
</feature>
<evidence type="ECO:0000256" key="3">
    <source>
        <dbReference type="ARBA" id="ARBA00022679"/>
    </source>
</evidence>
<evidence type="ECO:0000256" key="2">
    <source>
        <dbReference type="ARBA" id="ARBA00022478"/>
    </source>
</evidence>
<dbReference type="InterPro" id="IPR007646">
    <property type="entry name" value="RNA_pol_Rpb2_4"/>
</dbReference>
<dbReference type="Gene3D" id="3.90.1110.10">
    <property type="entry name" value="RNA polymerase Rpb2, domain 2"/>
    <property type="match status" value="1"/>
</dbReference>
<proteinExistence type="inferred from homology"/>
<dbReference type="Pfam" id="PF04563">
    <property type="entry name" value="RNA_pol_Rpb2_1"/>
    <property type="match status" value="1"/>
</dbReference>
<comment type="similarity">
    <text evidence="1 8">Belongs to the RNA polymerase beta chain family.</text>
</comment>
<comment type="function">
    <text evidence="9">DNA-dependent RNA polymerase catalyzes the transcription of DNA into RNA using the four ribonucleoside triphosphates as substrates.</text>
</comment>
<reference evidence="16" key="1">
    <citation type="submission" date="2018-01" db="EMBL/GenBank/DDBJ databases">
        <authorList>
            <person name="Mao J.F."/>
        </authorList>
    </citation>
    <scope>NUCLEOTIDE SEQUENCE</scope>
    <source>
        <strain evidence="16">Huo1</strain>
        <tissue evidence="16">Leaf</tissue>
    </source>
</reference>
<dbReference type="InterPro" id="IPR007644">
    <property type="entry name" value="RNA_pol_bsu_protrusion"/>
</dbReference>